<dbReference type="Proteomes" id="UP001480082">
    <property type="component" value="Unassembled WGS sequence"/>
</dbReference>
<keyword evidence="2" id="KW-1185">Reference proteome</keyword>
<sequence length="81" mass="8648">MNVSSVMKIEAAECRAALTLIRRTIEEHCPPGVLPSEEMVNGLYGPGLMDEAEAIAAAILSTIDKLQLRSIDKPPAPSTKS</sequence>
<gene>
    <name evidence="1" type="ORF">NKI81_04305</name>
</gene>
<evidence type="ECO:0000313" key="2">
    <source>
        <dbReference type="Proteomes" id="UP001480082"/>
    </source>
</evidence>
<proteinExistence type="predicted"/>
<organism evidence="1 2">
    <name type="scientific">Mesorhizobium australicum</name>
    <dbReference type="NCBI Taxonomy" id="536018"/>
    <lineage>
        <taxon>Bacteria</taxon>
        <taxon>Pseudomonadati</taxon>
        <taxon>Pseudomonadota</taxon>
        <taxon>Alphaproteobacteria</taxon>
        <taxon>Hyphomicrobiales</taxon>
        <taxon>Phyllobacteriaceae</taxon>
        <taxon>Mesorhizobium</taxon>
    </lineage>
</organism>
<protein>
    <submittedName>
        <fullName evidence="1">Uncharacterized protein</fullName>
    </submittedName>
</protein>
<name>A0ACC6SU32_9HYPH</name>
<dbReference type="EMBL" id="JAMYRI010000002">
    <property type="protein sequence ID" value="MER9283185.1"/>
    <property type="molecule type" value="Genomic_DNA"/>
</dbReference>
<comment type="caution">
    <text evidence="1">The sequence shown here is derived from an EMBL/GenBank/DDBJ whole genome shotgun (WGS) entry which is preliminary data.</text>
</comment>
<reference evidence="1 2" key="1">
    <citation type="journal article" date="2024" name="Proc. Natl. Acad. Sci. U.S.A.">
        <title>The evolutionary genomics of adaptation to stress in wild rhizobium bacteria.</title>
        <authorList>
            <person name="Kehlet-Delgado H."/>
            <person name="Montoya A.P."/>
            <person name="Jensen K.T."/>
            <person name="Wendlandt C.E."/>
            <person name="Dexheimer C."/>
            <person name="Roberts M."/>
            <person name="Torres Martinez L."/>
            <person name="Friesen M.L."/>
            <person name="Griffitts J.S."/>
            <person name="Porter S.S."/>
        </authorList>
    </citation>
    <scope>NUCLEOTIDE SEQUENCE [LARGE SCALE GENOMIC DNA]</scope>
    <source>
        <strain evidence="1 2">M0468</strain>
    </source>
</reference>
<evidence type="ECO:0000313" key="1">
    <source>
        <dbReference type="EMBL" id="MER9283185.1"/>
    </source>
</evidence>
<accession>A0ACC6SU32</accession>